<dbReference type="AlphaFoldDB" id="A0AAJ0GIZ3"/>
<sequence>MALFVRNMSNLEELSSSSLAKHVQSFTFYTDAVPTFALHAQVTEREIWENAIDFREDMVPDVQMSTIAGVSVDTGTGSLRNFIRYNIARHHFSRQQLANGWGEYQALRKEQYIWLLEQTSLNFKACFVRLPNVVTVNVMSAADERPANKIPLWKMLRQRILIGPDEWRRKNGRQNVASFDLPGVAFLCVLEAIGLRAVLAETKPKFKQVTTLDARPHSLGPLRNLLCNLPFTAETFIQRDWDARYRFVRESFPRLTDLTLHMGTFCNNTRHPERDRRKADDILDLLFSAPRLKRLDFSYDNNAYLGPNFNNFEATFVASLPHWPDIEELGLSISNMHHNQLLKLLQLNAARLRSLELSYMWVKNARVLFTQMPKILNLEKASFRIIHFDCDVCQDQNWLFDTDSDVNAANDRAMEAYVLGKTAVMPDLALYELCGR</sequence>
<dbReference type="Proteomes" id="UP001271007">
    <property type="component" value="Unassembled WGS sequence"/>
</dbReference>
<dbReference type="EMBL" id="JAWDJX010000001">
    <property type="protein sequence ID" value="KAK3058522.1"/>
    <property type="molecule type" value="Genomic_DNA"/>
</dbReference>
<keyword evidence="2" id="KW-1185">Reference proteome</keyword>
<name>A0AAJ0GIZ3_9PEZI</name>
<accession>A0AAJ0GIZ3</accession>
<evidence type="ECO:0000313" key="2">
    <source>
        <dbReference type="Proteomes" id="UP001271007"/>
    </source>
</evidence>
<reference evidence="1" key="1">
    <citation type="submission" date="2023-04" db="EMBL/GenBank/DDBJ databases">
        <title>Black Yeasts Isolated from many extreme environments.</title>
        <authorList>
            <person name="Coleine C."/>
            <person name="Stajich J.E."/>
            <person name="Selbmann L."/>
        </authorList>
    </citation>
    <scope>NUCLEOTIDE SEQUENCE</scope>
    <source>
        <strain evidence="1">CCFEE 5312</strain>
    </source>
</reference>
<organism evidence="1 2">
    <name type="scientific">Extremus antarcticus</name>
    <dbReference type="NCBI Taxonomy" id="702011"/>
    <lineage>
        <taxon>Eukaryota</taxon>
        <taxon>Fungi</taxon>
        <taxon>Dikarya</taxon>
        <taxon>Ascomycota</taxon>
        <taxon>Pezizomycotina</taxon>
        <taxon>Dothideomycetes</taxon>
        <taxon>Dothideomycetidae</taxon>
        <taxon>Mycosphaerellales</taxon>
        <taxon>Extremaceae</taxon>
        <taxon>Extremus</taxon>
    </lineage>
</organism>
<dbReference type="SUPFAM" id="SSF52047">
    <property type="entry name" value="RNI-like"/>
    <property type="match status" value="1"/>
</dbReference>
<proteinExistence type="predicted"/>
<comment type="caution">
    <text evidence="1">The sequence shown here is derived from an EMBL/GenBank/DDBJ whole genome shotgun (WGS) entry which is preliminary data.</text>
</comment>
<protein>
    <submittedName>
        <fullName evidence="1">Uncharacterized protein</fullName>
    </submittedName>
</protein>
<evidence type="ECO:0000313" key="1">
    <source>
        <dbReference type="EMBL" id="KAK3058522.1"/>
    </source>
</evidence>
<gene>
    <name evidence="1" type="ORF">LTR09_000086</name>
</gene>